<organism evidence="2 3">
    <name type="scientific">Candidatus Geothrix odensensis</name>
    <dbReference type="NCBI Taxonomy" id="2954440"/>
    <lineage>
        <taxon>Bacteria</taxon>
        <taxon>Pseudomonadati</taxon>
        <taxon>Acidobacteriota</taxon>
        <taxon>Holophagae</taxon>
        <taxon>Holophagales</taxon>
        <taxon>Holophagaceae</taxon>
        <taxon>Geothrix</taxon>
    </lineage>
</organism>
<dbReference type="Proteomes" id="UP000709959">
    <property type="component" value="Unassembled WGS sequence"/>
</dbReference>
<protein>
    <submittedName>
        <fullName evidence="2">Helix-hairpin-helix domain-containing protein</fullName>
    </submittedName>
</protein>
<name>A0A936K5L3_9BACT</name>
<evidence type="ECO:0000313" key="3">
    <source>
        <dbReference type="Proteomes" id="UP000709959"/>
    </source>
</evidence>
<sequence length="116" mass="12212">MNCSRFHSTVGALALLLGSGLMLQAQAPAKPVAPMTRTKGKLKPVDINSATKEEISFMLGIDVGLAAKIVAGRPYPTKARLVTQNIVSAEVYASIKDKVVARQSPAPSVKKPAAKK</sequence>
<dbReference type="EMBL" id="JADKCH010000003">
    <property type="protein sequence ID" value="MBK8572076.1"/>
    <property type="molecule type" value="Genomic_DNA"/>
</dbReference>
<reference evidence="2 3" key="1">
    <citation type="submission" date="2020-10" db="EMBL/GenBank/DDBJ databases">
        <title>Connecting structure to function with the recovery of over 1000 high-quality activated sludge metagenome-assembled genomes encoding full-length rRNA genes using long-read sequencing.</title>
        <authorList>
            <person name="Singleton C.M."/>
            <person name="Petriglieri F."/>
            <person name="Kristensen J.M."/>
            <person name="Kirkegaard R.H."/>
            <person name="Michaelsen T.Y."/>
            <person name="Andersen M.H."/>
            <person name="Karst S.M."/>
            <person name="Dueholm M.S."/>
            <person name="Nielsen P.H."/>
            <person name="Albertsen M."/>
        </authorList>
    </citation>
    <scope>NUCLEOTIDE SEQUENCE [LARGE SCALE GENOMIC DNA]</scope>
    <source>
        <strain evidence="2">OdNE_18-Q3-R46-58_MAXAC.008</strain>
    </source>
</reference>
<keyword evidence="1" id="KW-0732">Signal</keyword>
<evidence type="ECO:0000256" key="1">
    <source>
        <dbReference type="SAM" id="SignalP"/>
    </source>
</evidence>
<comment type="caution">
    <text evidence="2">The sequence shown here is derived from an EMBL/GenBank/DDBJ whole genome shotgun (WGS) entry which is preliminary data.</text>
</comment>
<proteinExistence type="predicted"/>
<accession>A0A936K5L3</accession>
<feature type="chain" id="PRO_5037266833" evidence="1">
    <location>
        <begin position="28"/>
        <end position="116"/>
    </location>
</feature>
<dbReference type="SUPFAM" id="SSF81585">
    <property type="entry name" value="PsbU/PolX domain-like"/>
    <property type="match status" value="1"/>
</dbReference>
<gene>
    <name evidence="2" type="ORF">IPN91_05385</name>
</gene>
<dbReference type="AlphaFoldDB" id="A0A936K5L3"/>
<evidence type="ECO:0000313" key="2">
    <source>
        <dbReference type="EMBL" id="MBK8572076.1"/>
    </source>
</evidence>
<dbReference type="Gene3D" id="1.10.150.320">
    <property type="entry name" value="Photosystem II 12 kDa extrinsic protein"/>
    <property type="match status" value="1"/>
</dbReference>
<feature type="signal peptide" evidence="1">
    <location>
        <begin position="1"/>
        <end position="27"/>
    </location>
</feature>